<evidence type="ECO:0000313" key="16">
    <source>
        <dbReference type="EMBL" id="EFN72161.1"/>
    </source>
</evidence>
<evidence type="ECO:0000256" key="5">
    <source>
        <dbReference type="ARBA" id="ARBA00010617"/>
    </source>
</evidence>
<dbReference type="InterPro" id="IPR050196">
    <property type="entry name" value="Cytochrome_P450_Monoox"/>
</dbReference>
<keyword evidence="8" id="KW-0256">Endoplasmic reticulum</keyword>
<dbReference type="GO" id="GO:0004497">
    <property type="term" value="F:monooxygenase activity"/>
    <property type="evidence" value="ECO:0007669"/>
    <property type="project" value="UniProtKB-KW"/>
</dbReference>
<accession>E2A326</accession>
<dbReference type="InterPro" id="IPR036396">
    <property type="entry name" value="Cyt_P450_sf"/>
</dbReference>
<dbReference type="EMBL" id="GL436266">
    <property type="protein sequence ID" value="EFN72161.1"/>
    <property type="molecule type" value="Genomic_DNA"/>
</dbReference>
<gene>
    <name evidence="16" type="ORF">EAG_14510</name>
</gene>
<name>E2A326_CAMFO</name>
<organism evidence="17">
    <name type="scientific">Camponotus floridanus</name>
    <name type="common">Florida carpenter ant</name>
    <dbReference type="NCBI Taxonomy" id="104421"/>
    <lineage>
        <taxon>Eukaryota</taxon>
        <taxon>Metazoa</taxon>
        <taxon>Ecdysozoa</taxon>
        <taxon>Arthropoda</taxon>
        <taxon>Hexapoda</taxon>
        <taxon>Insecta</taxon>
        <taxon>Pterygota</taxon>
        <taxon>Neoptera</taxon>
        <taxon>Endopterygota</taxon>
        <taxon>Hymenoptera</taxon>
        <taxon>Apocrita</taxon>
        <taxon>Aculeata</taxon>
        <taxon>Formicoidea</taxon>
        <taxon>Formicidae</taxon>
        <taxon>Formicinae</taxon>
        <taxon>Camponotus</taxon>
    </lineage>
</organism>
<dbReference type="GO" id="GO:0005789">
    <property type="term" value="C:endoplasmic reticulum membrane"/>
    <property type="evidence" value="ECO:0007669"/>
    <property type="project" value="UniProtKB-SubCell"/>
</dbReference>
<evidence type="ECO:0000256" key="15">
    <source>
        <dbReference type="RuleBase" id="RU000461"/>
    </source>
</evidence>
<keyword evidence="9" id="KW-0492">Microsome</keyword>
<comment type="function">
    <text evidence="2">May be involved in the metabolism of insect hormones and in the breakdown of synthetic insecticides.</text>
</comment>
<evidence type="ECO:0000256" key="6">
    <source>
        <dbReference type="ARBA" id="ARBA00022617"/>
    </source>
</evidence>
<keyword evidence="10 15" id="KW-0560">Oxidoreductase</keyword>
<evidence type="ECO:0000256" key="12">
    <source>
        <dbReference type="ARBA" id="ARBA00023033"/>
    </source>
</evidence>
<evidence type="ECO:0000313" key="17">
    <source>
        <dbReference type="Proteomes" id="UP000000311"/>
    </source>
</evidence>
<dbReference type="InterPro" id="IPR001128">
    <property type="entry name" value="Cyt_P450"/>
</dbReference>
<dbReference type="PRINTS" id="PR00385">
    <property type="entry name" value="P450"/>
</dbReference>
<keyword evidence="17" id="KW-1185">Reference proteome</keyword>
<evidence type="ECO:0000256" key="7">
    <source>
        <dbReference type="ARBA" id="ARBA00022723"/>
    </source>
</evidence>
<comment type="subcellular location">
    <subcellularLocation>
        <location evidence="4">Endoplasmic reticulum membrane</location>
        <topology evidence="4">Peripheral membrane protein</topology>
    </subcellularLocation>
    <subcellularLocation>
        <location evidence="3">Microsome membrane</location>
        <topology evidence="3">Peripheral membrane protein</topology>
    </subcellularLocation>
</comment>
<dbReference type="InterPro" id="IPR017972">
    <property type="entry name" value="Cyt_P450_CS"/>
</dbReference>
<dbReference type="GO" id="GO:0016705">
    <property type="term" value="F:oxidoreductase activity, acting on paired donors, with incorporation or reduction of molecular oxygen"/>
    <property type="evidence" value="ECO:0007669"/>
    <property type="project" value="InterPro"/>
</dbReference>
<dbReference type="OrthoDB" id="1470350at2759"/>
<dbReference type="PROSITE" id="PS00086">
    <property type="entry name" value="CYTOCHROME_P450"/>
    <property type="match status" value="1"/>
</dbReference>
<comment type="cofactor">
    <cofactor evidence="1 14">
        <name>heme</name>
        <dbReference type="ChEBI" id="CHEBI:30413"/>
    </cofactor>
</comment>
<dbReference type="Pfam" id="PF00067">
    <property type="entry name" value="p450"/>
    <property type="match status" value="1"/>
</dbReference>
<evidence type="ECO:0000256" key="4">
    <source>
        <dbReference type="ARBA" id="ARBA00004406"/>
    </source>
</evidence>
<keyword evidence="13" id="KW-0472">Membrane</keyword>
<dbReference type="PRINTS" id="PR00465">
    <property type="entry name" value="EP450IV"/>
</dbReference>
<evidence type="ECO:0000256" key="2">
    <source>
        <dbReference type="ARBA" id="ARBA00003690"/>
    </source>
</evidence>
<evidence type="ECO:0000256" key="8">
    <source>
        <dbReference type="ARBA" id="ARBA00022824"/>
    </source>
</evidence>
<keyword evidence="7 14" id="KW-0479">Metal-binding</keyword>
<sequence>EKVYQELWQIYETKTPKSAPIKYEDLQHMDYLDRVIKETMRLFPAVPLIGRYLTEDVKIGEFILPKGTEVFLAILTLHRNEKYWPNPLIFDPDRFLPEKGTSNKYYMPFSSGRRNCIGMKYAMISMKVILAILIRTFVFKVEKITQIDAIKLDMDITLHNIEPMEVIIKRRELH</sequence>
<dbReference type="OMA" id="MIFAGNE"/>
<dbReference type="InterPro" id="IPR002403">
    <property type="entry name" value="Cyt_P450_E_grp-IV"/>
</dbReference>
<dbReference type="PANTHER" id="PTHR24291:SF189">
    <property type="entry name" value="CYTOCHROME P450 4C3-RELATED"/>
    <property type="match status" value="1"/>
</dbReference>
<dbReference type="GO" id="GO:0020037">
    <property type="term" value="F:heme binding"/>
    <property type="evidence" value="ECO:0007669"/>
    <property type="project" value="InterPro"/>
</dbReference>
<evidence type="ECO:0000256" key="10">
    <source>
        <dbReference type="ARBA" id="ARBA00023002"/>
    </source>
</evidence>
<proteinExistence type="inferred from homology"/>
<dbReference type="Gene3D" id="1.10.630.10">
    <property type="entry name" value="Cytochrome P450"/>
    <property type="match status" value="1"/>
</dbReference>
<dbReference type="Proteomes" id="UP000000311">
    <property type="component" value="Unassembled WGS sequence"/>
</dbReference>
<evidence type="ECO:0000256" key="13">
    <source>
        <dbReference type="ARBA" id="ARBA00023136"/>
    </source>
</evidence>
<evidence type="ECO:0000256" key="9">
    <source>
        <dbReference type="ARBA" id="ARBA00022848"/>
    </source>
</evidence>
<comment type="similarity">
    <text evidence="5 15">Belongs to the cytochrome P450 family.</text>
</comment>
<dbReference type="PANTHER" id="PTHR24291">
    <property type="entry name" value="CYTOCHROME P450 FAMILY 4"/>
    <property type="match status" value="1"/>
</dbReference>
<dbReference type="InParanoid" id="E2A326"/>
<reference evidence="16 17" key="1">
    <citation type="journal article" date="2010" name="Science">
        <title>Genomic comparison of the ants Camponotus floridanus and Harpegnathos saltator.</title>
        <authorList>
            <person name="Bonasio R."/>
            <person name="Zhang G."/>
            <person name="Ye C."/>
            <person name="Mutti N.S."/>
            <person name="Fang X."/>
            <person name="Qin N."/>
            <person name="Donahue G."/>
            <person name="Yang P."/>
            <person name="Li Q."/>
            <person name="Li C."/>
            <person name="Zhang P."/>
            <person name="Huang Z."/>
            <person name="Berger S.L."/>
            <person name="Reinberg D."/>
            <person name="Wang J."/>
            <person name="Liebig J."/>
        </authorList>
    </citation>
    <scope>NUCLEOTIDE SEQUENCE [LARGE SCALE GENOMIC DNA]</scope>
    <source>
        <strain evidence="17">C129</strain>
    </source>
</reference>
<evidence type="ECO:0000256" key="14">
    <source>
        <dbReference type="PIRSR" id="PIRSR602403-1"/>
    </source>
</evidence>
<dbReference type="SUPFAM" id="SSF48264">
    <property type="entry name" value="Cytochrome P450"/>
    <property type="match status" value="1"/>
</dbReference>
<dbReference type="AlphaFoldDB" id="E2A326"/>
<keyword evidence="12 15" id="KW-0503">Monooxygenase</keyword>
<keyword evidence="6 14" id="KW-0349">Heme</keyword>
<evidence type="ECO:0000256" key="11">
    <source>
        <dbReference type="ARBA" id="ARBA00023004"/>
    </source>
</evidence>
<protein>
    <submittedName>
        <fullName evidence="16">Cytochrome P450 4C1</fullName>
    </submittedName>
</protein>
<feature type="binding site" description="axial binding residue" evidence="14">
    <location>
        <position position="116"/>
    </location>
    <ligand>
        <name>heme</name>
        <dbReference type="ChEBI" id="CHEBI:30413"/>
    </ligand>
    <ligandPart>
        <name>Fe</name>
        <dbReference type="ChEBI" id="CHEBI:18248"/>
    </ligandPart>
</feature>
<keyword evidence="11 14" id="KW-0408">Iron</keyword>
<evidence type="ECO:0000256" key="1">
    <source>
        <dbReference type="ARBA" id="ARBA00001971"/>
    </source>
</evidence>
<evidence type="ECO:0000256" key="3">
    <source>
        <dbReference type="ARBA" id="ARBA00004174"/>
    </source>
</evidence>
<feature type="non-terminal residue" evidence="16">
    <location>
        <position position="1"/>
    </location>
</feature>
<dbReference type="GO" id="GO:0005506">
    <property type="term" value="F:iron ion binding"/>
    <property type="evidence" value="ECO:0007669"/>
    <property type="project" value="InterPro"/>
</dbReference>